<accession>A0A812NUY4</accession>
<comment type="caution">
    <text evidence="3">The sequence shown here is derived from an EMBL/GenBank/DDBJ whole genome shotgun (WGS) entry which is preliminary data.</text>
</comment>
<feature type="coiled-coil region" evidence="1">
    <location>
        <begin position="1784"/>
        <end position="1840"/>
    </location>
</feature>
<evidence type="ECO:0000313" key="4">
    <source>
        <dbReference type="Proteomes" id="UP000604046"/>
    </source>
</evidence>
<keyword evidence="2" id="KW-0732">Signal</keyword>
<feature type="coiled-coil region" evidence="1">
    <location>
        <begin position="2073"/>
        <end position="2100"/>
    </location>
</feature>
<feature type="coiled-coil region" evidence="1">
    <location>
        <begin position="235"/>
        <end position="262"/>
    </location>
</feature>
<proteinExistence type="predicted"/>
<dbReference type="OrthoDB" id="4045395at2759"/>
<dbReference type="Proteomes" id="UP000604046">
    <property type="component" value="Unassembled WGS sequence"/>
</dbReference>
<feature type="coiled-coil region" evidence="1">
    <location>
        <begin position="1190"/>
        <end position="1217"/>
    </location>
</feature>
<feature type="coiled-coil region" evidence="1">
    <location>
        <begin position="1634"/>
        <end position="1661"/>
    </location>
</feature>
<evidence type="ECO:0000313" key="3">
    <source>
        <dbReference type="EMBL" id="CAE7327999.1"/>
    </source>
</evidence>
<reference evidence="3" key="1">
    <citation type="submission" date="2021-02" db="EMBL/GenBank/DDBJ databases">
        <authorList>
            <person name="Dougan E. K."/>
            <person name="Rhodes N."/>
            <person name="Thang M."/>
            <person name="Chan C."/>
        </authorList>
    </citation>
    <scope>NUCLEOTIDE SEQUENCE</scope>
</reference>
<keyword evidence="4" id="KW-1185">Reference proteome</keyword>
<gene>
    <name evidence="3" type="primary">tdp2</name>
    <name evidence="3" type="ORF">SNAT2548_LOCUS17174</name>
</gene>
<sequence>MTQSRLLPAVLLAASSWLLVSLLGSQQTSFLTGTAPASSRQSRTAMRGFKDDFYAWKDSLSKDEQALILKQAQNEFDKKFRKSDTFSQDLPEEKIQSFAKVLKKFFDNEKDDYKKDAEQRTPDYDALKNKAALVSYDFGLKRRVVEIDRDADRRWMYASMKARVAEAEDKEVSDSAPFEDAYKFSKDTAEKVHDFISKANSASSAPKELKGEIDKMLKENPPSDDFKVRFPRVLHERLAQKALALAQEIEDYKANHSEAEVKEFNTRTAPEEFLKTATDLIGPYYEAREANEKKVEDLKAFFRSQKKVAGKTKADIVKEIFKVMPKYSDTPMPPLDEEMLADLAKIPAVLEGEFKHNWGTAEKLYKSEAIDSFGNKYLLGVFETVKEAEKAFDEWNKEYEQAGVDVQESLSGWAKQQEAALAEDQDEVDRLRKQLEEAVIVVSIKGMTQRLLPSLLLAASSWLLVSHLGSQTSFLTGTAPASSRQSRTAMRGFKDDFYAWKDSLSKDEQALILKQAQNEFDKKFRKSDTFSQDLPEEKIQSFAKVLKKFFDNEKDDYKKDAEQRTPDYDALKNKAALVSYDFGLKRRVVEIDRDADRRWMYASMKARVAEAEDKEVSDSAPFEDAYKFSKDTAEKVHDFISKANSASSAPKELKGEIDKMLKENPPSDDFKVRFPRVLHERLAQKALALAQEIEDYKANHSEAEVKEFNTRTAPEEFLKTATDLIGPYYEAREANEKKVEDLKAFFRSQKKVAGKTKADIVKEIFKVMPKYSDTPMPPLDEEMLADLAKIPAVLEGEFKHNWGTAEKLYKSEAIDSFGNKYLLGVFETVKEAEKAFDEWNKEQLGLPALHRLPFSTGHLSLSNVLVSFLDDTTRYEQAGVDVQESLSGWAKQQEAALAEDQDEVDRLRKQLEEAEAGIPDQTYYVRLDNDLDLERVWFLGSAAWPHVMPAKASVAQVRDDAVSAFIIFAARWLLLASGLAPGTSFLTGTAPASSRQSRTAMRGFKDDFYAWKDSLSKDEQALILKQAQNEFDKKFRKSDTFSQDLPEEKIQSFAKVLKKFFDNEKDDYKKDAEQRTPDYDALKNKAALVSYDFGLKRRVVEIDRDADRRWMYASMKARVAEAEDKEVSDSAPFEDAYKFSKDTAEKVHDFISKANSASSAPKELKGEIDKMLKENPPSDDFKVRFPRVLHERLAQKALALAQEIEDYKANHSEAEVKEFNTRTAPEEFLKTATDLIGPYYEAREANEKKVEDLKAFFRSQKKVAGKTKADIVKEIFKVMPKYSDTPMPPLDEEMLADLAKIPAVLEGEFKHNWGTAEKLYKSEAIDSFGNKYLLGVFETVKEAEKAFDEWNKEHFGPYEQAGVDVQESLSGWAKQQEAALAEDQERINRGSFLLSLPFFTDEVDRLRKQLEEARFDRLLEPLGQFVTSFLTGTAPASSRQSRTAMRGFKDDFYAWKDSLSKDEQALILKQAQNEFDKKFRKSDTFSQDLPEEKIQSFAKVLKKFFDNEKDDYKKDAEQRTPDYDALKNKAALVSYDFGLKRRVVEIDRDADRRWMYASMKARVAEAEDKEVSDSAPFEDAYKFSKDTAEKVHDFISKANSASSAPKELKGEIDKMLKENPPSDDFKVRFPRVLHERLAQKALALAQEIEDYKANHSEAEVKEFNTRTAPEEFLKTATDLIGPYYEAREANEKKVEDLKAFFRSQKKVAGKTKADIVKEIFKVMPKYSDTPMPPLDEEMLADLAKIPAVLEGEFKHNWGTAEKLYKSEAIDSFGNKYLLGVFETVKEAEKAFDEWNKEYEQAGVDVQESLSGWAKQQEAALAEDQDEVDRLRKQLEEARMTQSRLLSSLLLAGSSWLLVSLLGSQQTSFLTGTAPASSRQSRTAMRGFKDDFYAWKDSLSKDEQALILKQAQNEFDKKFRKSDTFSQDLPEEKIQSFAKVLKKFFDNEKDDYKKDAEQRTPDYDALKNKAALVSYDFGLKRRVVEIDRDADRRWMYASMKARVAEAEDKEVSDSAPFEDAYKFSKDTAEKVHDFISKANSASSAPKELKGEIDKMLKENPPSDDFKVRFPRVLHERLAQKALALAQEIEDYKANHSEAEVKEFNTRTAPEEFLKTATDLIGPYYEAREANEKKVEDLKAFFRSQKKVAGKTKADIVKEIFKVMPKYSDTPMPPLDEEMLADLAKIPAVLEGEFKHNWGTAEKLYKSEAIDSFGNKYLLGVFETVKEAEKAFDEWNKEYEQAGVDVQESLSGWAKQQEAALAEDQDPSLWDSKAQLRSRDLLSWQEAQILLS</sequence>
<feature type="signal peptide" evidence="2">
    <location>
        <begin position="1"/>
        <end position="24"/>
    </location>
</feature>
<keyword evidence="1" id="KW-0175">Coiled coil</keyword>
<feature type="coiled-coil region" evidence="1">
    <location>
        <begin position="679"/>
        <end position="706"/>
    </location>
</feature>
<feature type="coiled-coil region" evidence="1">
    <location>
        <begin position="890"/>
        <end position="917"/>
    </location>
</feature>
<dbReference type="EMBL" id="CAJNDS010002102">
    <property type="protein sequence ID" value="CAE7327999.1"/>
    <property type="molecule type" value="Genomic_DNA"/>
</dbReference>
<name>A0A812NUY4_9DINO</name>
<feature type="coiled-coil region" evidence="1">
    <location>
        <begin position="385"/>
        <end position="441"/>
    </location>
</feature>
<organism evidence="3 4">
    <name type="scientific">Symbiodinium natans</name>
    <dbReference type="NCBI Taxonomy" id="878477"/>
    <lineage>
        <taxon>Eukaryota</taxon>
        <taxon>Sar</taxon>
        <taxon>Alveolata</taxon>
        <taxon>Dinophyceae</taxon>
        <taxon>Suessiales</taxon>
        <taxon>Symbiodiniaceae</taxon>
        <taxon>Symbiodinium</taxon>
    </lineage>
</organism>
<protein>
    <submittedName>
        <fullName evidence="3">Tdp2 protein</fullName>
    </submittedName>
</protein>
<feature type="chain" id="PRO_5032426750" evidence="2">
    <location>
        <begin position="25"/>
        <end position="2290"/>
    </location>
</feature>
<evidence type="ECO:0000256" key="1">
    <source>
        <dbReference type="SAM" id="Coils"/>
    </source>
</evidence>
<evidence type="ECO:0000256" key="2">
    <source>
        <dbReference type="SAM" id="SignalP"/>
    </source>
</evidence>